<dbReference type="AlphaFoldDB" id="A0A2H1H4F6"/>
<name>A0A2H1H4F6_ZYMTR</name>
<accession>A0A2H1H4F6</accession>
<feature type="region of interest" description="Disordered" evidence="1">
    <location>
        <begin position="1"/>
        <end position="67"/>
    </location>
</feature>
<evidence type="ECO:0000313" key="2">
    <source>
        <dbReference type="EMBL" id="SMR60705.1"/>
    </source>
</evidence>
<dbReference type="Proteomes" id="UP000245764">
    <property type="component" value="Chromosome 11"/>
</dbReference>
<sequence length="67" mass="7736">MELRIRQNDGQEYLNRNSSETHRFQPYNESFRNQEPGAANTRTADTFSVEARNGTHDGRMDSTSSQQ</sequence>
<evidence type="ECO:0000256" key="1">
    <source>
        <dbReference type="SAM" id="MobiDB-lite"/>
    </source>
</evidence>
<evidence type="ECO:0000313" key="3">
    <source>
        <dbReference type="Proteomes" id="UP000245764"/>
    </source>
</evidence>
<organism evidence="2 3">
    <name type="scientific">Zymoseptoria tritici ST99CH_1E4</name>
    <dbReference type="NCBI Taxonomy" id="1276532"/>
    <lineage>
        <taxon>Eukaryota</taxon>
        <taxon>Fungi</taxon>
        <taxon>Dikarya</taxon>
        <taxon>Ascomycota</taxon>
        <taxon>Pezizomycotina</taxon>
        <taxon>Dothideomycetes</taxon>
        <taxon>Dothideomycetidae</taxon>
        <taxon>Mycosphaerellales</taxon>
        <taxon>Mycosphaerellaceae</taxon>
        <taxon>Zymoseptoria</taxon>
    </lineage>
</organism>
<dbReference type="EMBL" id="LT854263">
    <property type="protein sequence ID" value="SMR60705.1"/>
    <property type="molecule type" value="Genomic_DNA"/>
</dbReference>
<proteinExistence type="predicted"/>
<protein>
    <submittedName>
        <fullName evidence="2">Uncharacterized protein</fullName>
    </submittedName>
</protein>
<reference evidence="3" key="1">
    <citation type="submission" date="2017-05" db="EMBL/GenBank/DDBJ databases">
        <authorList>
            <person name="Song R."/>
            <person name="Chenine A.L."/>
            <person name="Ruprecht R.M."/>
        </authorList>
    </citation>
    <scope>NUCLEOTIDE SEQUENCE [LARGE SCALE GENOMIC DNA]</scope>
</reference>
<gene>
    <name evidence="2" type="ORF">ZT1E4_G10670</name>
</gene>